<dbReference type="PIRSF" id="PIRSF000350">
    <property type="entry name" value="Mercury_reductase_MerA"/>
    <property type="match status" value="1"/>
</dbReference>
<evidence type="ECO:0000259" key="7">
    <source>
        <dbReference type="Pfam" id="PF02852"/>
    </source>
</evidence>
<dbReference type="GO" id="GO:0050660">
    <property type="term" value="F:flavin adenine dinucleotide binding"/>
    <property type="evidence" value="ECO:0007669"/>
    <property type="project" value="TreeGrafter"/>
</dbReference>
<feature type="region of interest" description="Disordered" evidence="6">
    <location>
        <begin position="530"/>
        <end position="550"/>
    </location>
</feature>
<keyword evidence="3 5" id="KW-0274">FAD</keyword>
<dbReference type="Gene3D" id="3.30.390.30">
    <property type="match status" value="1"/>
</dbReference>
<dbReference type="VEuPathDB" id="TriTrypDB:ECC02_001708"/>
<dbReference type="VEuPathDB" id="TriTrypDB:TcYC6_0104890"/>
<dbReference type="VEuPathDB" id="TriTrypDB:Tc_MARK_1558"/>
<evidence type="ECO:0000313" key="11">
    <source>
        <dbReference type="Proteomes" id="UP000246121"/>
    </source>
</evidence>
<dbReference type="VEuPathDB" id="TriTrypDB:TcCL_NonESM06026"/>
<dbReference type="GO" id="GO:0005739">
    <property type="term" value="C:mitochondrion"/>
    <property type="evidence" value="ECO:0007669"/>
    <property type="project" value="TreeGrafter"/>
</dbReference>
<dbReference type="AlphaFoldDB" id="A0A2V2UJL0"/>
<feature type="domain" description="Pyridine nucleotide-disulphide oxidoreductase dimerisation" evidence="7">
    <location>
        <begin position="392"/>
        <end position="497"/>
    </location>
</feature>
<dbReference type="InterPro" id="IPR016156">
    <property type="entry name" value="FAD/NAD-linked_Rdtase_dimer_sf"/>
</dbReference>
<dbReference type="Pfam" id="PF02852">
    <property type="entry name" value="Pyr_redox_dim"/>
    <property type="match status" value="1"/>
</dbReference>
<dbReference type="SUPFAM" id="SSF51905">
    <property type="entry name" value="FAD/NAD(P)-binding domain"/>
    <property type="match status" value="2"/>
</dbReference>
<dbReference type="VEuPathDB" id="TriTrypDB:BCY84_12349"/>
<dbReference type="InterPro" id="IPR023753">
    <property type="entry name" value="FAD/NAD-binding_dom"/>
</dbReference>
<feature type="domain" description="FAD/NAD(P)-binding" evidence="8">
    <location>
        <begin position="26"/>
        <end position="369"/>
    </location>
</feature>
<feature type="binding site" evidence="5">
    <location>
        <begin position="169"/>
        <end position="171"/>
    </location>
    <ligand>
        <name>FAD</name>
        <dbReference type="ChEBI" id="CHEBI:57692"/>
    </ligand>
</feature>
<comment type="cofactor">
    <cofactor evidence="5">
        <name>FAD</name>
        <dbReference type="ChEBI" id="CHEBI:57692"/>
    </cofactor>
    <text evidence="5">Binds 1 FAD per subunit.</text>
</comment>
<feature type="binding site" evidence="5">
    <location>
        <position position="314"/>
    </location>
    <ligand>
        <name>NAD(+)</name>
        <dbReference type="ChEBI" id="CHEBI:57540"/>
    </ligand>
</feature>
<dbReference type="InterPro" id="IPR004099">
    <property type="entry name" value="Pyr_nucl-diS_OxRdtase_dimer"/>
</dbReference>
<sequence length="550" mass="61037">MLRRALLLWGGKPPLVRWRPVELSHFDVCVIGAGPAGIAAALRAVDYKKRVCLVEAKRVGGCDLWNGALQSKVMWEMSNFFAKANGSGALRVYSTVISSFMEPDEEKMRESLVQASEVREKQIIEALRAANVSLMYGRAFFASPHQVEVRNRETKEYHAVTADYFIIATGSTPKEHPYVKTDQKRVVTSDELMMMPLPKSMVIVGGGVLGSEFATIYARLGKTKVYLIDKEQCIMPKEDDDIVERIQQSMENHGVVIHQDSVLYDMQSWEEDDAEMQAHPEDPTQRSGVRYSIMNRRTREIETYEVERALIAIGRKPNYVGLGLYNAGCKVREGALVLNPFGKCVDQDHIYAIGDAANDSKLVSVGEAKGRLVVDHIFGVQQTSPLRHDFTRLIFLTIAVASVGMNEKECQRQRISYVMAKYGFELCSRAVAADNTDGFVKILATNDSKKTLLGVRALGMNASTIIELASAAIRRNQSAYQLSELLTAYPSVSQAFLECLRVILGSSTLKPGTFPGLVCQTWTPPDYERGRAYTSSSAAHNPPRGDSTSQ</sequence>
<reference evidence="10 11" key="1">
    <citation type="journal article" date="2018" name="Microb. Genom.">
        <title>Expanding an expanded genome: long-read sequencing of Trypanosoma cruzi.</title>
        <authorList>
            <person name="Berna L."/>
            <person name="Rodriguez M."/>
            <person name="Chiribao M.L."/>
            <person name="Parodi-Talice A."/>
            <person name="Pita S."/>
            <person name="Rijo G."/>
            <person name="Alvarez-Valin F."/>
            <person name="Robello C."/>
        </authorList>
    </citation>
    <scope>NUCLEOTIDE SEQUENCE [LARGE SCALE GENOMIC DNA]</scope>
    <source>
        <strain evidence="10 11">Dm28c</strain>
    </source>
</reference>
<dbReference type="PANTHER" id="PTHR22912">
    <property type="entry name" value="DISULFIDE OXIDOREDUCTASE"/>
    <property type="match status" value="1"/>
</dbReference>
<feature type="binding site" evidence="5">
    <location>
        <begin position="205"/>
        <end position="212"/>
    </location>
    <ligand>
        <name>NAD(+)</name>
        <dbReference type="ChEBI" id="CHEBI:57540"/>
    </ligand>
</feature>
<dbReference type="PANTHER" id="PTHR22912:SF94">
    <property type="entry name" value="DIHYDROLIPOAMIDE DEHYDROGENASE, POINT MUTATION"/>
    <property type="match status" value="1"/>
</dbReference>
<dbReference type="PRINTS" id="PR00411">
    <property type="entry name" value="PNDRDTASEI"/>
</dbReference>
<dbReference type="Gene3D" id="3.50.50.60">
    <property type="entry name" value="FAD/NAD(P)-binding domain"/>
    <property type="match status" value="2"/>
</dbReference>
<dbReference type="EMBL" id="PRFA01000326">
    <property type="protein sequence ID" value="PWU83419.1"/>
    <property type="molecule type" value="Genomic_DNA"/>
</dbReference>
<evidence type="ECO:0000313" key="10">
    <source>
        <dbReference type="EMBL" id="PWU84181.1"/>
    </source>
</evidence>
<evidence type="ECO:0000256" key="4">
    <source>
        <dbReference type="ARBA" id="ARBA00023027"/>
    </source>
</evidence>
<dbReference type="Proteomes" id="UP000246121">
    <property type="component" value="Unassembled WGS sequence"/>
</dbReference>
<evidence type="ECO:0000256" key="6">
    <source>
        <dbReference type="SAM" id="MobiDB-lite"/>
    </source>
</evidence>
<accession>A0A2V2UJL0</accession>
<gene>
    <name evidence="10" type="ORF">C4B63_249g22</name>
    <name evidence="9" type="ORF">C4B63_326g15</name>
</gene>
<dbReference type="VEuPathDB" id="TriTrypDB:C4B63_326g15"/>
<dbReference type="Pfam" id="PF07992">
    <property type="entry name" value="Pyr_redox_2"/>
    <property type="match status" value="1"/>
</dbReference>
<dbReference type="EMBL" id="PRFA01000249">
    <property type="protein sequence ID" value="PWU84181.1"/>
    <property type="molecule type" value="Genomic_DNA"/>
</dbReference>
<dbReference type="VEuPathDB" id="TriTrypDB:TcG_09164"/>
<dbReference type="GO" id="GO:0006103">
    <property type="term" value="P:2-oxoglutarate metabolic process"/>
    <property type="evidence" value="ECO:0007669"/>
    <property type="project" value="TreeGrafter"/>
</dbReference>
<dbReference type="InterPro" id="IPR036188">
    <property type="entry name" value="FAD/NAD-bd_sf"/>
</dbReference>
<dbReference type="GO" id="GO:0045252">
    <property type="term" value="C:oxoglutarate dehydrogenase complex"/>
    <property type="evidence" value="ECO:0007669"/>
    <property type="project" value="TreeGrafter"/>
</dbReference>
<feature type="binding site" evidence="5">
    <location>
        <position position="355"/>
    </location>
    <ligand>
        <name>FAD</name>
        <dbReference type="ChEBI" id="CHEBI:57692"/>
    </ligand>
</feature>
<evidence type="ECO:0000256" key="5">
    <source>
        <dbReference type="PIRSR" id="PIRSR000350-3"/>
    </source>
</evidence>
<dbReference type="VEuPathDB" id="TriTrypDB:TCSYLVIO_002815"/>
<organism evidence="10 11">
    <name type="scientific">Trypanosoma cruzi</name>
    <dbReference type="NCBI Taxonomy" id="5693"/>
    <lineage>
        <taxon>Eukaryota</taxon>
        <taxon>Discoba</taxon>
        <taxon>Euglenozoa</taxon>
        <taxon>Kinetoplastea</taxon>
        <taxon>Metakinetoplastina</taxon>
        <taxon>Trypanosomatida</taxon>
        <taxon>Trypanosomatidae</taxon>
        <taxon>Trypanosoma</taxon>
        <taxon>Schizotrypanum</taxon>
    </lineage>
</organism>
<evidence type="ECO:0000256" key="3">
    <source>
        <dbReference type="ARBA" id="ARBA00022827"/>
    </source>
</evidence>
<evidence type="ECO:0000259" key="8">
    <source>
        <dbReference type="Pfam" id="PF07992"/>
    </source>
</evidence>
<name>A0A2V2UJL0_TRYCR</name>
<dbReference type="SUPFAM" id="SSF55424">
    <property type="entry name" value="FAD/NAD-linked reductases, dimerisation (C-terminal) domain"/>
    <property type="match status" value="1"/>
</dbReference>
<evidence type="ECO:0000256" key="1">
    <source>
        <dbReference type="ARBA" id="ARBA00007532"/>
    </source>
</evidence>
<keyword evidence="2" id="KW-0285">Flavoprotein</keyword>
<dbReference type="VEuPathDB" id="TriTrypDB:TcCLB.508933.20"/>
<dbReference type="InterPro" id="IPR050151">
    <property type="entry name" value="Class-I_Pyr_Nuc-Dis_Oxidored"/>
</dbReference>
<dbReference type="OrthoDB" id="361797at2759"/>
<protein>
    <submittedName>
        <fullName evidence="10">Putative dihydrolipoamide dehydrogenase</fullName>
    </submittedName>
</protein>
<dbReference type="GO" id="GO:0004148">
    <property type="term" value="F:dihydrolipoyl dehydrogenase (NADH) activity"/>
    <property type="evidence" value="ECO:0007669"/>
    <property type="project" value="TreeGrafter"/>
</dbReference>
<dbReference type="VEuPathDB" id="TriTrypDB:TCDM_10743"/>
<comment type="caution">
    <text evidence="10">The sequence shown here is derived from an EMBL/GenBank/DDBJ whole genome shotgun (WGS) entry which is preliminary data.</text>
</comment>
<keyword evidence="4 5" id="KW-0520">NAD</keyword>
<proteinExistence type="inferred from homology"/>
<dbReference type="VEuPathDB" id="TriTrypDB:TcBrA4_0065490"/>
<dbReference type="VEuPathDB" id="TriTrypDB:TcCLB.507757.70"/>
<dbReference type="InterPro" id="IPR001100">
    <property type="entry name" value="Pyr_nuc-diS_OxRdtase"/>
</dbReference>
<evidence type="ECO:0000313" key="9">
    <source>
        <dbReference type="EMBL" id="PWU83419.1"/>
    </source>
</evidence>
<comment type="similarity">
    <text evidence="1">Belongs to the class-I pyridine nucleotide-disulfide oxidoreductase family.</text>
</comment>
<dbReference type="VEuPathDB" id="TriTrypDB:C3747_49g224"/>
<dbReference type="VEuPathDB" id="TriTrypDB:C4B63_249g22"/>
<dbReference type="PRINTS" id="PR00368">
    <property type="entry name" value="FADPNR"/>
</dbReference>
<evidence type="ECO:0000256" key="2">
    <source>
        <dbReference type="ARBA" id="ARBA00022630"/>
    </source>
</evidence>
<feature type="binding site" evidence="5">
    <location>
        <position position="72"/>
    </location>
    <ligand>
        <name>FAD</name>
        <dbReference type="ChEBI" id="CHEBI:57692"/>
    </ligand>
</feature>
<keyword evidence="5" id="KW-0547">Nucleotide-binding</keyword>